<evidence type="ECO:0000256" key="1">
    <source>
        <dbReference type="SAM" id="MobiDB-lite"/>
    </source>
</evidence>
<evidence type="ECO:0000313" key="4">
    <source>
        <dbReference type="Proteomes" id="UP000267821"/>
    </source>
</evidence>
<dbReference type="Proteomes" id="UP000267821">
    <property type="component" value="Unassembled WGS sequence"/>
</dbReference>
<name>A0A3N4LI37_9PEZI</name>
<gene>
    <name evidence="3" type="ORF">L211DRAFT_893603</name>
</gene>
<dbReference type="AlphaFoldDB" id="A0A3N4LI37"/>
<reference evidence="3 4" key="1">
    <citation type="journal article" date="2018" name="Nat. Ecol. Evol.">
        <title>Pezizomycetes genomes reveal the molecular basis of ectomycorrhizal truffle lifestyle.</title>
        <authorList>
            <person name="Murat C."/>
            <person name="Payen T."/>
            <person name="Noel B."/>
            <person name="Kuo A."/>
            <person name="Morin E."/>
            <person name="Chen J."/>
            <person name="Kohler A."/>
            <person name="Krizsan K."/>
            <person name="Balestrini R."/>
            <person name="Da Silva C."/>
            <person name="Montanini B."/>
            <person name="Hainaut M."/>
            <person name="Levati E."/>
            <person name="Barry K.W."/>
            <person name="Belfiori B."/>
            <person name="Cichocki N."/>
            <person name="Clum A."/>
            <person name="Dockter R.B."/>
            <person name="Fauchery L."/>
            <person name="Guy J."/>
            <person name="Iotti M."/>
            <person name="Le Tacon F."/>
            <person name="Lindquist E.A."/>
            <person name="Lipzen A."/>
            <person name="Malagnac F."/>
            <person name="Mello A."/>
            <person name="Molinier V."/>
            <person name="Miyauchi S."/>
            <person name="Poulain J."/>
            <person name="Riccioni C."/>
            <person name="Rubini A."/>
            <person name="Sitrit Y."/>
            <person name="Splivallo R."/>
            <person name="Traeger S."/>
            <person name="Wang M."/>
            <person name="Zifcakova L."/>
            <person name="Wipf D."/>
            <person name="Zambonelli A."/>
            <person name="Paolocci F."/>
            <person name="Nowrousian M."/>
            <person name="Ottonello S."/>
            <person name="Baldrian P."/>
            <person name="Spatafora J.W."/>
            <person name="Henrissat B."/>
            <person name="Nagy L.G."/>
            <person name="Aury J.M."/>
            <person name="Wincker P."/>
            <person name="Grigoriev I.V."/>
            <person name="Bonfante P."/>
            <person name="Martin F.M."/>
        </authorList>
    </citation>
    <scope>NUCLEOTIDE SEQUENCE [LARGE SCALE GENOMIC DNA]</scope>
    <source>
        <strain evidence="3 4">ATCC MYA-4762</strain>
    </source>
</reference>
<keyword evidence="2" id="KW-0732">Signal</keyword>
<sequence length="354" mass="40461">MALKCLGLTSSGRLLLLLTIILLSYTAVDAIRLPPLDELNSSTAISKPTLIERRESTENLPADHESTDHEPVLVAKKKKPQVVRLGIKHEEHGTTYLPAPAQQPTTSRHFRRGQQNILEDYYAQRLGTRNQYEGQDGHPTFPYDTPPQDPYDQNTVDPQELHLRYGRSPTQDTEAQNRIYLARRGLELVKGNCFLPDPAGNKCYINKCHCITYDTGVGSEFGSSTGECWCPMIDAGRPHSKREFFSETNPRYEYSQMHKRDLRGGTQPGSDHLFVYQQPNNMKQDPGLPKIYRREPEPLPARKKNNGRGDDKQTGKYNKGTKKQHIEGKKAKSRMKRRNAYMYQGQHHDFELEL</sequence>
<protein>
    <submittedName>
        <fullName evidence="3">Uncharacterized protein</fullName>
    </submittedName>
</protein>
<feature type="signal peptide" evidence="2">
    <location>
        <begin position="1"/>
        <end position="30"/>
    </location>
</feature>
<evidence type="ECO:0000313" key="3">
    <source>
        <dbReference type="EMBL" id="RPB20311.1"/>
    </source>
</evidence>
<evidence type="ECO:0000256" key="2">
    <source>
        <dbReference type="SAM" id="SignalP"/>
    </source>
</evidence>
<dbReference type="InParanoid" id="A0A3N4LI37"/>
<proteinExistence type="predicted"/>
<dbReference type="EMBL" id="ML121574">
    <property type="protein sequence ID" value="RPB20311.1"/>
    <property type="molecule type" value="Genomic_DNA"/>
</dbReference>
<feature type="region of interest" description="Disordered" evidence="1">
    <location>
        <begin position="50"/>
        <end position="70"/>
    </location>
</feature>
<dbReference type="OrthoDB" id="5341318at2759"/>
<accession>A0A3N4LI37</accession>
<feature type="chain" id="PRO_5018290092" evidence="2">
    <location>
        <begin position="31"/>
        <end position="354"/>
    </location>
</feature>
<organism evidence="3 4">
    <name type="scientific">Terfezia boudieri ATCC MYA-4762</name>
    <dbReference type="NCBI Taxonomy" id="1051890"/>
    <lineage>
        <taxon>Eukaryota</taxon>
        <taxon>Fungi</taxon>
        <taxon>Dikarya</taxon>
        <taxon>Ascomycota</taxon>
        <taxon>Pezizomycotina</taxon>
        <taxon>Pezizomycetes</taxon>
        <taxon>Pezizales</taxon>
        <taxon>Pezizaceae</taxon>
        <taxon>Terfezia</taxon>
    </lineage>
</organism>
<feature type="region of interest" description="Disordered" evidence="1">
    <location>
        <begin position="261"/>
        <end position="336"/>
    </location>
</feature>
<keyword evidence="4" id="KW-1185">Reference proteome</keyword>